<gene>
    <name evidence="1" type="ORF">DIS24_g8039</name>
</gene>
<name>A0AA39Y4I9_9PEZI</name>
<sequence length="221" mass="24947">MHKDHYAWTKIDNDQSPIVIPRSNSYTAKVMRTSAAISVLGTSIYAQIFQPTYLLPEGSGIRELLFDHAITDPDREALVRGVLLAMSRDKQQMFAVNRVTNVVDDVMGYVRDLVPVYQRGEFVEKLTHIVADIQKVWDDVKSLKSMVEPKFDFYSDNFEIQSLEAKLNFTDSVGAFEDHDPGEGEQELPLLVLPGMFRASINSAGQVVDFRRKVFEQGSNG</sequence>
<dbReference type="EMBL" id="JAUJDW010000055">
    <property type="protein sequence ID" value="KAK0645280.1"/>
    <property type="molecule type" value="Genomic_DNA"/>
</dbReference>
<evidence type="ECO:0000313" key="2">
    <source>
        <dbReference type="Proteomes" id="UP001175001"/>
    </source>
</evidence>
<proteinExistence type="predicted"/>
<dbReference type="Proteomes" id="UP001175001">
    <property type="component" value="Unassembled WGS sequence"/>
</dbReference>
<evidence type="ECO:0000313" key="1">
    <source>
        <dbReference type="EMBL" id="KAK0645280.1"/>
    </source>
</evidence>
<accession>A0AA39Y4I9</accession>
<keyword evidence="2" id="KW-1185">Reference proteome</keyword>
<reference evidence="1" key="1">
    <citation type="submission" date="2023-06" db="EMBL/GenBank/DDBJ databases">
        <title>Multi-omics analyses reveal the molecular pathogenesis toolkit of Lasiodiplodia hormozganensis, a cross-kingdom pathogen.</title>
        <authorList>
            <person name="Felix C."/>
            <person name="Meneses R."/>
            <person name="Goncalves M.F.M."/>
            <person name="Tilleman L."/>
            <person name="Duarte A.S."/>
            <person name="Jorrin-Novo J.V."/>
            <person name="Van De Peer Y."/>
            <person name="Deforce D."/>
            <person name="Van Nieuwerburgh F."/>
            <person name="Esteves A.C."/>
            <person name="Alves A."/>
        </authorList>
    </citation>
    <scope>NUCLEOTIDE SEQUENCE</scope>
    <source>
        <strain evidence="1">CBS 339.90</strain>
    </source>
</reference>
<comment type="caution">
    <text evidence="1">The sequence shown here is derived from an EMBL/GenBank/DDBJ whole genome shotgun (WGS) entry which is preliminary data.</text>
</comment>
<protein>
    <submittedName>
        <fullName evidence="1">Uncharacterized protein</fullName>
    </submittedName>
</protein>
<dbReference type="AlphaFoldDB" id="A0AA39Y4I9"/>
<organism evidence="1 2">
    <name type="scientific">Lasiodiplodia hormozganensis</name>
    <dbReference type="NCBI Taxonomy" id="869390"/>
    <lineage>
        <taxon>Eukaryota</taxon>
        <taxon>Fungi</taxon>
        <taxon>Dikarya</taxon>
        <taxon>Ascomycota</taxon>
        <taxon>Pezizomycotina</taxon>
        <taxon>Dothideomycetes</taxon>
        <taxon>Dothideomycetes incertae sedis</taxon>
        <taxon>Botryosphaeriales</taxon>
        <taxon>Botryosphaeriaceae</taxon>
        <taxon>Lasiodiplodia</taxon>
    </lineage>
</organism>